<evidence type="ECO:0000256" key="9">
    <source>
        <dbReference type="ARBA" id="ARBA00023329"/>
    </source>
</evidence>
<dbReference type="GO" id="GO:0016604">
    <property type="term" value="C:nuclear body"/>
    <property type="evidence" value="ECO:0007669"/>
    <property type="project" value="UniProtKB-SubCell"/>
</dbReference>
<dbReference type="Proteomes" id="UP000198287">
    <property type="component" value="Unassembled WGS sequence"/>
</dbReference>
<protein>
    <submittedName>
        <fullName evidence="11">Uncharacterized protein</fullName>
    </submittedName>
</protein>
<evidence type="ECO:0000313" key="11">
    <source>
        <dbReference type="EMBL" id="OXA55560.1"/>
    </source>
</evidence>
<comment type="subcellular location">
    <subcellularLocation>
        <location evidence="2">Cytoplasm</location>
        <location evidence="2">Cytosol</location>
    </subcellularLocation>
    <subcellularLocation>
        <location evidence="1">Cytoplasmic vesicle</location>
        <location evidence="1">Autophagosome</location>
    </subcellularLocation>
    <subcellularLocation>
        <location evidence="10">Nucleus</location>
        <location evidence="10">Nuclear body</location>
    </subcellularLocation>
</comment>
<dbReference type="STRING" id="158441.A0A226EDR9"/>
<keyword evidence="6" id="KW-0010">Activator</keyword>
<dbReference type="EMBL" id="LNIX01000004">
    <property type="protein sequence ID" value="OXA55560.1"/>
    <property type="molecule type" value="Genomic_DNA"/>
</dbReference>
<proteinExistence type="predicted"/>
<organism evidence="11 12">
    <name type="scientific">Folsomia candida</name>
    <name type="common">Springtail</name>
    <dbReference type="NCBI Taxonomy" id="158441"/>
    <lineage>
        <taxon>Eukaryota</taxon>
        <taxon>Metazoa</taxon>
        <taxon>Ecdysozoa</taxon>
        <taxon>Arthropoda</taxon>
        <taxon>Hexapoda</taxon>
        <taxon>Collembola</taxon>
        <taxon>Entomobryomorpha</taxon>
        <taxon>Isotomoidea</taxon>
        <taxon>Isotomidae</taxon>
        <taxon>Proisotominae</taxon>
        <taxon>Folsomia</taxon>
    </lineage>
</organism>
<keyword evidence="9" id="KW-0968">Cytoplasmic vesicle</keyword>
<dbReference type="InterPro" id="IPR029431">
    <property type="entry name" value="TP53INP"/>
</dbReference>
<keyword evidence="3" id="KW-0963">Cytoplasm</keyword>
<dbReference type="GO" id="GO:0005829">
    <property type="term" value="C:cytosol"/>
    <property type="evidence" value="ECO:0007669"/>
    <property type="project" value="UniProtKB-SubCell"/>
</dbReference>
<evidence type="ECO:0000256" key="5">
    <source>
        <dbReference type="ARBA" id="ARBA00023015"/>
    </source>
</evidence>
<evidence type="ECO:0000256" key="10">
    <source>
        <dbReference type="ARBA" id="ARBA00034306"/>
    </source>
</evidence>
<comment type="caution">
    <text evidence="11">The sequence shown here is derived from an EMBL/GenBank/DDBJ whole genome shotgun (WGS) entry which is preliminary data.</text>
</comment>
<reference evidence="11 12" key="1">
    <citation type="submission" date="2015-12" db="EMBL/GenBank/DDBJ databases">
        <title>The genome of Folsomia candida.</title>
        <authorList>
            <person name="Faddeeva A."/>
            <person name="Derks M.F."/>
            <person name="Anvar Y."/>
            <person name="Smit S."/>
            <person name="Van Straalen N."/>
            <person name="Roelofs D."/>
        </authorList>
    </citation>
    <scope>NUCLEOTIDE SEQUENCE [LARGE SCALE GENOMIC DNA]</scope>
    <source>
        <strain evidence="11 12">VU population</strain>
        <tissue evidence="11">Whole body</tissue>
    </source>
</reference>
<dbReference type="Pfam" id="PF14839">
    <property type="entry name" value="DOR"/>
    <property type="match status" value="1"/>
</dbReference>
<evidence type="ECO:0000256" key="7">
    <source>
        <dbReference type="ARBA" id="ARBA00023163"/>
    </source>
</evidence>
<dbReference type="GO" id="GO:0005776">
    <property type="term" value="C:autophagosome"/>
    <property type="evidence" value="ECO:0007669"/>
    <property type="project" value="UniProtKB-SubCell"/>
</dbReference>
<accession>A0A226EDR9</accession>
<keyword evidence="5" id="KW-0805">Transcription regulation</keyword>
<keyword evidence="4" id="KW-0072">Autophagy</keyword>
<gene>
    <name evidence="11" type="ORF">Fcan01_09706</name>
</gene>
<evidence type="ECO:0000256" key="1">
    <source>
        <dbReference type="ARBA" id="ARBA00004419"/>
    </source>
</evidence>
<keyword evidence="7" id="KW-0804">Transcription</keyword>
<keyword evidence="12" id="KW-1185">Reference proteome</keyword>
<sequence>MLRYITTIFYGNDDDDQENYTVEEELLEDEDLELDWVVVKTTNNSEKQDLEGVELDDGEKISLETEELLIWENLLIEHPSMSVYISTQERPQEQPMETKNLSSKKPHPLSHWLLNPPHYPHQKKISTPPTVALANKKPVRKLSSQKQLPKFRSNIRNDRRCHYQRKQI</sequence>
<dbReference type="GO" id="GO:0006914">
    <property type="term" value="P:autophagy"/>
    <property type="evidence" value="ECO:0007669"/>
    <property type="project" value="UniProtKB-KW"/>
</dbReference>
<dbReference type="GO" id="GO:0031410">
    <property type="term" value="C:cytoplasmic vesicle"/>
    <property type="evidence" value="ECO:0007669"/>
    <property type="project" value="UniProtKB-KW"/>
</dbReference>
<evidence type="ECO:0000313" key="12">
    <source>
        <dbReference type="Proteomes" id="UP000198287"/>
    </source>
</evidence>
<evidence type="ECO:0000256" key="8">
    <source>
        <dbReference type="ARBA" id="ARBA00023242"/>
    </source>
</evidence>
<evidence type="ECO:0000256" key="2">
    <source>
        <dbReference type="ARBA" id="ARBA00004514"/>
    </source>
</evidence>
<evidence type="ECO:0000256" key="4">
    <source>
        <dbReference type="ARBA" id="ARBA00023006"/>
    </source>
</evidence>
<name>A0A226EDR9_FOLCA</name>
<evidence type="ECO:0000256" key="3">
    <source>
        <dbReference type="ARBA" id="ARBA00022490"/>
    </source>
</evidence>
<evidence type="ECO:0000256" key="6">
    <source>
        <dbReference type="ARBA" id="ARBA00023159"/>
    </source>
</evidence>
<keyword evidence="8" id="KW-0539">Nucleus</keyword>
<dbReference type="AlphaFoldDB" id="A0A226EDR9"/>